<accession>A0A1V2H2D0</accession>
<gene>
    <name evidence="4" type="ORF">BKE38_11680</name>
</gene>
<evidence type="ECO:0000313" key="4">
    <source>
        <dbReference type="EMBL" id="ONG53589.1"/>
    </source>
</evidence>
<protein>
    <submittedName>
        <fullName evidence="4">Hydrolase</fullName>
    </submittedName>
</protein>
<sequence length="212" mass="22766">MTDAPAETLRRQLEFLAELDALKSVLRQSPLANRSRRENSAEHSWHLAMFALVLAEHAAEPIDPGRVVALLLLHDIVEIDAGDAPIHATANDGTAPDRASLARASLARAEQAAAERLFGLLPADQGARFLALWQEFEAAATPEARFARALDRLQPLLLNTLAGGGTWTENGVTEAQVAERYGPAIRGGSPRLWQAAAALVRRHFAATSGSEA</sequence>
<keyword evidence="1" id="KW-0479">Metal-binding</keyword>
<evidence type="ECO:0000256" key="1">
    <source>
        <dbReference type="ARBA" id="ARBA00022723"/>
    </source>
</evidence>
<dbReference type="OrthoDB" id="9796032at2"/>
<dbReference type="PANTHER" id="PTHR11845">
    <property type="entry name" value="5'-DEOXYNUCLEOTIDASE HDDC2"/>
    <property type="match status" value="1"/>
</dbReference>
<dbReference type="GO" id="GO:0002953">
    <property type="term" value="F:5'-deoxynucleotidase activity"/>
    <property type="evidence" value="ECO:0007669"/>
    <property type="project" value="InterPro"/>
</dbReference>
<keyword evidence="5" id="KW-1185">Reference proteome</keyword>
<dbReference type="Pfam" id="PF13023">
    <property type="entry name" value="HD_3"/>
    <property type="match status" value="1"/>
</dbReference>
<dbReference type="AlphaFoldDB" id="A0A1V2H2D0"/>
<feature type="domain" description="HD" evidence="3">
    <location>
        <begin position="20"/>
        <end position="193"/>
    </location>
</feature>
<dbReference type="RefSeq" id="WP_076957532.1">
    <property type="nucleotide sequence ID" value="NZ_MLCO01000095.1"/>
</dbReference>
<dbReference type="SUPFAM" id="SSF109604">
    <property type="entry name" value="HD-domain/PDEase-like"/>
    <property type="match status" value="1"/>
</dbReference>
<evidence type="ECO:0000313" key="5">
    <source>
        <dbReference type="Proteomes" id="UP000188879"/>
    </source>
</evidence>
<dbReference type="PANTHER" id="PTHR11845:SF13">
    <property type="entry name" value="5'-DEOXYNUCLEOTIDASE HDDC2"/>
    <property type="match status" value="1"/>
</dbReference>
<dbReference type="Gene3D" id="1.10.3210.10">
    <property type="entry name" value="Hypothetical protein af1432"/>
    <property type="match status" value="1"/>
</dbReference>
<comment type="caution">
    <text evidence="4">The sequence shown here is derived from an EMBL/GenBank/DDBJ whole genome shotgun (WGS) entry which is preliminary data.</text>
</comment>
<dbReference type="GO" id="GO:0046872">
    <property type="term" value="F:metal ion binding"/>
    <property type="evidence" value="ECO:0007669"/>
    <property type="project" value="UniProtKB-KW"/>
</dbReference>
<evidence type="ECO:0000259" key="3">
    <source>
        <dbReference type="Pfam" id="PF13023"/>
    </source>
</evidence>
<organism evidence="4 5">
    <name type="scientific">Teichococcus deserti</name>
    <dbReference type="NCBI Taxonomy" id="1817963"/>
    <lineage>
        <taxon>Bacteria</taxon>
        <taxon>Pseudomonadati</taxon>
        <taxon>Pseudomonadota</taxon>
        <taxon>Alphaproteobacteria</taxon>
        <taxon>Acetobacterales</taxon>
        <taxon>Roseomonadaceae</taxon>
        <taxon>Roseomonas</taxon>
    </lineage>
</organism>
<evidence type="ECO:0000256" key="2">
    <source>
        <dbReference type="ARBA" id="ARBA00022801"/>
    </source>
</evidence>
<name>A0A1V2H2D0_9PROT</name>
<dbReference type="EMBL" id="MLCO01000095">
    <property type="protein sequence ID" value="ONG53589.1"/>
    <property type="molecule type" value="Genomic_DNA"/>
</dbReference>
<dbReference type="GO" id="GO:0005737">
    <property type="term" value="C:cytoplasm"/>
    <property type="evidence" value="ECO:0007669"/>
    <property type="project" value="TreeGrafter"/>
</dbReference>
<dbReference type="InterPro" id="IPR039356">
    <property type="entry name" value="YfbR/HDDC2"/>
</dbReference>
<dbReference type="InterPro" id="IPR006674">
    <property type="entry name" value="HD_domain"/>
</dbReference>
<reference evidence="4 5" key="1">
    <citation type="submission" date="2016-10" db="EMBL/GenBank/DDBJ databases">
        <title>Draft Genome sequence of Roseomonas sp. strain M3.</title>
        <authorList>
            <person name="Subhash Y."/>
            <person name="Lee S."/>
        </authorList>
    </citation>
    <scope>NUCLEOTIDE SEQUENCE [LARGE SCALE GENOMIC DNA]</scope>
    <source>
        <strain evidence="4 5">M3</strain>
    </source>
</reference>
<keyword evidence="2 4" id="KW-0378">Hydrolase</keyword>
<dbReference type="Proteomes" id="UP000188879">
    <property type="component" value="Unassembled WGS sequence"/>
</dbReference>
<proteinExistence type="predicted"/>